<proteinExistence type="predicted"/>
<gene>
    <name evidence="3" type="ORF">B296_00012774</name>
</gene>
<evidence type="ECO:0000313" key="4">
    <source>
        <dbReference type="Proteomes" id="UP000287651"/>
    </source>
</evidence>
<dbReference type="GO" id="GO:0000828">
    <property type="term" value="F:inositol hexakisphosphate kinase activity"/>
    <property type="evidence" value="ECO:0007669"/>
    <property type="project" value="TreeGrafter"/>
</dbReference>
<dbReference type="EMBL" id="AMZH03005628">
    <property type="protein sequence ID" value="RRT65927.1"/>
    <property type="molecule type" value="Genomic_DNA"/>
</dbReference>
<comment type="catalytic activity">
    <reaction evidence="2">
        <text>1D-myo-inositol hexakisphosphate + ATP = 1-diphospho-1D-myo-inositol 2,3,4,5,6-pentakisphosphate + ADP</text>
        <dbReference type="Rhea" id="RHEA:37459"/>
        <dbReference type="ChEBI" id="CHEBI:30616"/>
        <dbReference type="ChEBI" id="CHEBI:58130"/>
        <dbReference type="ChEBI" id="CHEBI:74946"/>
        <dbReference type="ChEBI" id="CHEBI:456216"/>
        <dbReference type="EC" id="2.7.4.24"/>
    </reaction>
    <physiologicalReaction direction="left-to-right" evidence="2">
        <dbReference type="Rhea" id="RHEA:37460"/>
    </physiologicalReaction>
</comment>
<dbReference type="GO" id="GO:0033857">
    <property type="term" value="F:5-diphosphoinositol pentakisphosphate 1-kinase activity"/>
    <property type="evidence" value="ECO:0007669"/>
    <property type="project" value="TreeGrafter"/>
</dbReference>
<evidence type="ECO:0000313" key="3">
    <source>
        <dbReference type="EMBL" id="RRT65927.1"/>
    </source>
</evidence>
<dbReference type="PANTHER" id="PTHR12750">
    <property type="entry name" value="DIPHOSPHOINOSITOL PENTAKISPHOSPHATE KINASE"/>
    <property type="match status" value="1"/>
</dbReference>
<evidence type="ECO:0000256" key="1">
    <source>
        <dbReference type="ARBA" id="ARBA00033696"/>
    </source>
</evidence>
<name>A0A426ZPK6_ENSVE</name>
<comment type="caution">
    <text evidence="3">The sequence shown here is derived from an EMBL/GenBank/DDBJ whole genome shotgun (WGS) entry which is preliminary data.</text>
</comment>
<feature type="non-terminal residue" evidence="3">
    <location>
        <position position="1"/>
    </location>
</feature>
<dbReference type="PANTHER" id="PTHR12750:SF9">
    <property type="entry name" value="INOSITOL HEXAKISPHOSPHATE AND DIPHOSPHOINOSITOL-PENTAKISPHOSPHATE KINASE"/>
    <property type="match status" value="1"/>
</dbReference>
<dbReference type="GO" id="GO:0006020">
    <property type="term" value="P:inositol metabolic process"/>
    <property type="evidence" value="ECO:0007669"/>
    <property type="project" value="TreeGrafter"/>
</dbReference>
<organism evidence="3 4">
    <name type="scientific">Ensete ventricosum</name>
    <name type="common">Abyssinian banana</name>
    <name type="synonym">Musa ensete</name>
    <dbReference type="NCBI Taxonomy" id="4639"/>
    <lineage>
        <taxon>Eukaryota</taxon>
        <taxon>Viridiplantae</taxon>
        <taxon>Streptophyta</taxon>
        <taxon>Embryophyta</taxon>
        <taxon>Tracheophyta</taxon>
        <taxon>Spermatophyta</taxon>
        <taxon>Magnoliopsida</taxon>
        <taxon>Liliopsida</taxon>
        <taxon>Zingiberales</taxon>
        <taxon>Musaceae</taxon>
        <taxon>Ensete</taxon>
    </lineage>
</organism>
<dbReference type="Proteomes" id="UP000287651">
    <property type="component" value="Unassembled WGS sequence"/>
</dbReference>
<dbReference type="GO" id="GO:0032958">
    <property type="term" value="P:inositol phosphate biosynthetic process"/>
    <property type="evidence" value="ECO:0007669"/>
    <property type="project" value="TreeGrafter"/>
</dbReference>
<dbReference type="InterPro" id="IPR037446">
    <property type="entry name" value="His_Pase_VIP1"/>
</dbReference>
<comment type="catalytic activity">
    <reaction evidence="1">
        <text>5-diphospho-1D-myo-inositol 1,2,3,4,6-pentakisphosphate + ATP + H(+) = 1,5-bis(diphospho)-1D-myo-inositol 2,3,4,6-tetrakisphosphate + ADP</text>
        <dbReference type="Rhea" id="RHEA:10276"/>
        <dbReference type="ChEBI" id="CHEBI:15378"/>
        <dbReference type="ChEBI" id="CHEBI:30616"/>
        <dbReference type="ChEBI" id="CHEBI:58628"/>
        <dbReference type="ChEBI" id="CHEBI:77983"/>
        <dbReference type="ChEBI" id="CHEBI:456216"/>
        <dbReference type="EC" id="2.7.4.24"/>
    </reaction>
    <physiologicalReaction direction="left-to-right" evidence="1">
        <dbReference type="Rhea" id="RHEA:10277"/>
    </physiologicalReaction>
</comment>
<dbReference type="AlphaFoldDB" id="A0A426ZPK6"/>
<protein>
    <submittedName>
        <fullName evidence="3">Uncharacterized protein</fullName>
    </submittedName>
</protein>
<sequence length="66" mass="7488">YRTVPSIRVLYRIGIYRKAQLKPLKWVKASKPDGGGEFEQPVEALMVLKYGGVLTHAGRKQVNLYV</sequence>
<evidence type="ECO:0000256" key="2">
    <source>
        <dbReference type="ARBA" id="ARBA00034629"/>
    </source>
</evidence>
<reference evidence="3 4" key="1">
    <citation type="journal article" date="2014" name="Agronomy (Basel)">
        <title>A Draft Genome Sequence for Ensete ventricosum, the Drought-Tolerant Tree Against Hunger.</title>
        <authorList>
            <person name="Harrison J."/>
            <person name="Moore K.A."/>
            <person name="Paszkiewicz K."/>
            <person name="Jones T."/>
            <person name="Grant M."/>
            <person name="Ambacheew D."/>
            <person name="Muzemil S."/>
            <person name="Studholme D.J."/>
        </authorList>
    </citation>
    <scope>NUCLEOTIDE SEQUENCE [LARGE SCALE GENOMIC DNA]</scope>
</reference>
<accession>A0A426ZPK6</accession>